<feature type="compositionally biased region" description="Polar residues" evidence="1">
    <location>
        <begin position="76"/>
        <end position="93"/>
    </location>
</feature>
<feature type="compositionally biased region" description="Basic and acidic residues" evidence="1">
    <location>
        <begin position="12"/>
        <end position="21"/>
    </location>
</feature>
<feature type="compositionally biased region" description="Acidic residues" evidence="1">
    <location>
        <begin position="368"/>
        <end position="377"/>
    </location>
</feature>
<proteinExistence type="predicted"/>
<feature type="compositionally biased region" description="Polar residues" evidence="1">
    <location>
        <begin position="378"/>
        <end position="388"/>
    </location>
</feature>
<dbReference type="AlphaFoldDB" id="A0A9P6WBL6"/>
<feature type="region of interest" description="Disordered" evidence="1">
    <location>
        <begin position="1"/>
        <end position="36"/>
    </location>
</feature>
<dbReference type="EMBL" id="PUHR01000039">
    <property type="protein sequence ID" value="KAG0669555.1"/>
    <property type="molecule type" value="Genomic_DNA"/>
</dbReference>
<feature type="region of interest" description="Disordered" evidence="1">
    <location>
        <begin position="355"/>
        <end position="404"/>
    </location>
</feature>
<feature type="region of interest" description="Disordered" evidence="1">
    <location>
        <begin position="948"/>
        <end position="973"/>
    </location>
</feature>
<gene>
    <name evidence="2" type="primary">ZRG8</name>
    <name evidence="2" type="ORF">C6P45_003626</name>
</gene>
<name>A0A9P6WBL6_MAUEX</name>
<feature type="compositionally biased region" description="Polar residues" evidence="1">
    <location>
        <begin position="25"/>
        <end position="36"/>
    </location>
</feature>
<feature type="compositionally biased region" description="Polar residues" evidence="1">
    <location>
        <begin position="61"/>
        <end position="70"/>
    </location>
</feature>
<dbReference type="Proteomes" id="UP000750334">
    <property type="component" value="Unassembled WGS sequence"/>
</dbReference>
<sequence>MRSFIKSHRKSGSLERNKPNKVETYPNNGTASSTYNSTALQSFGDIIHSTRGSFERRNSNDIISKASNKNNDTETSDFIPTTPHRSNNSQERGSPSIPSPNFESFHKLASKTKLTSKLFNKNSSSHPSSMGFQSQDLAPITSISTSASSSPTRKPKSSFEVLPTIHGTITHSWGDHHNSSPIINLNNQSNNELDLDNENNRRFSTDSWEPRFITSPRKKSFERNSNDVTTLTGTIKTSNINNIELDPAFKIVRPLNLPKIRESSSSSSGFGIPKSEENKDLDRNIILKANKNHSVDTLQSTDSERHNTISRNKIKNKNRKITIHSSGDLLALQNVSEVPDISIINSTTVPKFKIQESSPRKLPIDNNSDNEGDEGLEDSSQINKNPNHLSFESDSGSDSDESKFSFEYSNINGRTSSVKYYKKPDENECDNSSNDEPSIYVDDLYEEEELDDDVNYMDDSYVNNDDNAINYQDIVDITVDKEIKKVNKYNDLFDLSDDVCDVDVKIGENNKEIEEHMYVGTSPATNSTNLDENKTVSYPVTCDAPKKSQKKISKYNDLFDLSDDDMESTDSPITEDNKNEDIVCRPTQTVTNPKQISRYNDIFDISDDDDNNADEDYSDFSDSPIQYFKEDELKEGNDYLSKDSLQPGRSKLSVAPIDFLSLNNHLPVLNENAQSVEFMSPGVNDTFSSFSPGSSHIPKILLSPAGSDTKTDFSVDIKTPREHLLKLSPLPYTPNEESHSHTNLPPPARSQSLKYHDLNSNLDSEIPGLTSNLFFIDEAEEDEYNNELKKVESNKSTGPLKDDEEIYNDYLDEINTVPEDFEFSDGDEYHMDSFSGKNTVKGLSFPPRRSPLANRDTFRKTHSYNSKPLGVSREKTPMKNKLQLDNKTVTFFNSSWDDQNSISEVSRESSLKRHNSVKSPNKPLEVANEDVVSTTFFALSPSYGRTNSYSLSPIQESAANHSAPGSPKVTHQD</sequence>
<evidence type="ECO:0000256" key="1">
    <source>
        <dbReference type="SAM" id="MobiDB-lite"/>
    </source>
</evidence>
<evidence type="ECO:0000313" key="2">
    <source>
        <dbReference type="EMBL" id="KAG0669555.1"/>
    </source>
</evidence>
<evidence type="ECO:0000313" key="3">
    <source>
        <dbReference type="Proteomes" id="UP000750334"/>
    </source>
</evidence>
<feature type="region of interest" description="Disordered" evidence="1">
    <location>
        <begin position="726"/>
        <end position="751"/>
    </location>
</feature>
<feature type="region of interest" description="Disordered" evidence="1">
    <location>
        <begin position="61"/>
        <end position="103"/>
    </location>
</feature>
<accession>A0A9P6WBL6</accession>
<feature type="compositionally biased region" description="Basic residues" evidence="1">
    <location>
        <begin position="1"/>
        <end position="11"/>
    </location>
</feature>
<organism evidence="2 3">
    <name type="scientific">Maudiozyma exigua</name>
    <name type="common">Yeast</name>
    <name type="synonym">Kazachstania exigua</name>
    <dbReference type="NCBI Taxonomy" id="34358"/>
    <lineage>
        <taxon>Eukaryota</taxon>
        <taxon>Fungi</taxon>
        <taxon>Dikarya</taxon>
        <taxon>Ascomycota</taxon>
        <taxon>Saccharomycotina</taxon>
        <taxon>Saccharomycetes</taxon>
        <taxon>Saccharomycetales</taxon>
        <taxon>Saccharomycetaceae</taxon>
        <taxon>Maudiozyma</taxon>
    </lineage>
</organism>
<keyword evidence="3" id="KW-1185">Reference proteome</keyword>
<feature type="compositionally biased region" description="Polar residues" evidence="1">
    <location>
        <begin position="948"/>
        <end position="960"/>
    </location>
</feature>
<protein>
    <submittedName>
        <fullName evidence="2">Zinc regulated protein</fullName>
    </submittedName>
</protein>
<dbReference type="OrthoDB" id="3973129at2759"/>
<comment type="caution">
    <text evidence="2">The sequence shown here is derived from an EMBL/GenBank/DDBJ whole genome shotgun (WGS) entry which is preliminary data.</text>
</comment>
<reference evidence="2 3" key="1">
    <citation type="submission" date="2020-11" db="EMBL/GenBank/DDBJ databases">
        <title>Kefir isolates.</title>
        <authorList>
            <person name="Marcisauskas S."/>
            <person name="Kim Y."/>
            <person name="Blasche S."/>
        </authorList>
    </citation>
    <scope>NUCLEOTIDE SEQUENCE [LARGE SCALE GENOMIC DNA]</scope>
    <source>
        <strain evidence="2 3">OG2</strain>
    </source>
</reference>